<dbReference type="EMBL" id="ML976616">
    <property type="protein sequence ID" value="KAF1845821.1"/>
    <property type="molecule type" value="Genomic_DNA"/>
</dbReference>
<evidence type="ECO:0000256" key="1">
    <source>
        <dbReference type="SAM" id="MobiDB-lite"/>
    </source>
</evidence>
<reference evidence="2" key="1">
    <citation type="submission" date="2020-01" db="EMBL/GenBank/DDBJ databases">
        <authorList>
            <consortium name="DOE Joint Genome Institute"/>
            <person name="Haridas S."/>
            <person name="Albert R."/>
            <person name="Binder M."/>
            <person name="Bloem J."/>
            <person name="Labutti K."/>
            <person name="Salamov A."/>
            <person name="Andreopoulos B."/>
            <person name="Baker S.E."/>
            <person name="Barry K."/>
            <person name="Bills G."/>
            <person name="Bluhm B.H."/>
            <person name="Cannon C."/>
            <person name="Castanera R."/>
            <person name="Culley D.E."/>
            <person name="Daum C."/>
            <person name="Ezra D."/>
            <person name="Gonzalez J.B."/>
            <person name="Henrissat B."/>
            <person name="Kuo A."/>
            <person name="Liang C."/>
            <person name="Lipzen A."/>
            <person name="Lutzoni F."/>
            <person name="Magnuson J."/>
            <person name="Mondo S."/>
            <person name="Nolan M."/>
            <person name="Ohm R."/>
            <person name="Pangilinan J."/>
            <person name="Park H.-J."/>
            <person name="Ramirez L."/>
            <person name="Alfaro M."/>
            <person name="Sun H."/>
            <person name="Tritt A."/>
            <person name="Yoshinaga Y."/>
            <person name="Zwiers L.-H."/>
            <person name="Turgeon B.G."/>
            <person name="Goodwin S.B."/>
            <person name="Spatafora J.W."/>
            <person name="Crous P.W."/>
            <person name="Grigoriev I.V."/>
        </authorList>
    </citation>
    <scope>NUCLEOTIDE SEQUENCE</scope>
    <source>
        <strain evidence="2">CBS 394.84</strain>
    </source>
</reference>
<feature type="compositionally biased region" description="Acidic residues" evidence="1">
    <location>
        <begin position="33"/>
        <end position="42"/>
    </location>
</feature>
<name>A0A9P4GI33_9PLEO</name>
<dbReference type="GeneID" id="63855583"/>
<dbReference type="Proteomes" id="UP000800039">
    <property type="component" value="Unassembled WGS sequence"/>
</dbReference>
<evidence type="ECO:0000313" key="2">
    <source>
        <dbReference type="EMBL" id="KAF1845821.1"/>
    </source>
</evidence>
<proteinExistence type="predicted"/>
<sequence length="171" mass="19245">MAPPRATKISSLTSVSQATTRRGLQQVRRQIVEEVEDLDSFDDPSALEIDDSEEQEPAESHATNDGPLEQLLADMVDGQRKRHTKRKEAVNKEYDTSYKTAQDSIRAVFDAHEEKASSAHEAQLKRLQELLGQKAQIEAAMSDMLASLRADYNAHSRDLEAVINRRTKELK</sequence>
<organism evidence="2 3">
    <name type="scientific">Cucurbitaria berberidis CBS 394.84</name>
    <dbReference type="NCBI Taxonomy" id="1168544"/>
    <lineage>
        <taxon>Eukaryota</taxon>
        <taxon>Fungi</taxon>
        <taxon>Dikarya</taxon>
        <taxon>Ascomycota</taxon>
        <taxon>Pezizomycotina</taxon>
        <taxon>Dothideomycetes</taxon>
        <taxon>Pleosporomycetidae</taxon>
        <taxon>Pleosporales</taxon>
        <taxon>Pleosporineae</taxon>
        <taxon>Cucurbitariaceae</taxon>
        <taxon>Cucurbitaria</taxon>
    </lineage>
</organism>
<feature type="compositionally biased region" description="Polar residues" evidence="1">
    <location>
        <begin position="8"/>
        <end position="23"/>
    </location>
</feature>
<comment type="caution">
    <text evidence="2">The sequence shown here is derived from an EMBL/GenBank/DDBJ whole genome shotgun (WGS) entry which is preliminary data.</text>
</comment>
<evidence type="ECO:0000313" key="3">
    <source>
        <dbReference type="Proteomes" id="UP000800039"/>
    </source>
</evidence>
<gene>
    <name evidence="2" type="ORF">K460DRAFT_430757</name>
</gene>
<accession>A0A9P4GI33</accession>
<feature type="compositionally biased region" description="Acidic residues" evidence="1">
    <location>
        <begin position="48"/>
        <end position="57"/>
    </location>
</feature>
<dbReference type="AlphaFoldDB" id="A0A9P4GI33"/>
<dbReference type="RefSeq" id="XP_040788384.1">
    <property type="nucleotide sequence ID" value="XM_040938328.1"/>
</dbReference>
<protein>
    <submittedName>
        <fullName evidence="2">Uncharacterized protein</fullName>
    </submittedName>
</protein>
<keyword evidence="3" id="KW-1185">Reference proteome</keyword>
<feature type="region of interest" description="Disordered" evidence="1">
    <location>
        <begin position="1"/>
        <end position="88"/>
    </location>
</feature>
<dbReference type="OrthoDB" id="3769172at2759"/>